<dbReference type="Proteomes" id="UP001190926">
    <property type="component" value="Unassembled WGS sequence"/>
</dbReference>
<organism evidence="2 3">
    <name type="scientific">Perilla frutescens var. hirtella</name>
    <name type="common">Perilla citriodora</name>
    <name type="synonym">Perilla setoyensis</name>
    <dbReference type="NCBI Taxonomy" id="608512"/>
    <lineage>
        <taxon>Eukaryota</taxon>
        <taxon>Viridiplantae</taxon>
        <taxon>Streptophyta</taxon>
        <taxon>Embryophyta</taxon>
        <taxon>Tracheophyta</taxon>
        <taxon>Spermatophyta</taxon>
        <taxon>Magnoliopsida</taxon>
        <taxon>eudicotyledons</taxon>
        <taxon>Gunneridae</taxon>
        <taxon>Pentapetalae</taxon>
        <taxon>asterids</taxon>
        <taxon>lamiids</taxon>
        <taxon>Lamiales</taxon>
        <taxon>Lamiaceae</taxon>
        <taxon>Nepetoideae</taxon>
        <taxon>Elsholtzieae</taxon>
        <taxon>Perilla</taxon>
    </lineage>
</organism>
<evidence type="ECO:0000313" key="3">
    <source>
        <dbReference type="Proteomes" id="UP001190926"/>
    </source>
</evidence>
<dbReference type="Pfam" id="PF00201">
    <property type="entry name" value="UDPGT"/>
    <property type="match status" value="1"/>
</dbReference>
<dbReference type="GO" id="GO:0008194">
    <property type="term" value="F:UDP-glycosyltransferase activity"/>
    <property type="evidence" value="ECO:0007669"/>
    <property type="project" value="InterPro"/>
</dbReference>
<dbReference type="AlphaFoldDB" id="A0AAD4J0X2"/>
<dbReference type="CDD" id="cd03784">
    <property type="entry name" value="GT1_Gtf-like"/>
    <property type="match status" value="1"/>
</dbReference>
<evidence type="ECO:0000256" key="1">
    <source>
        <dbReference type="ARBA" id="ARBA00022679"/>
    </source>
</evidence>
<dbReference type="FunFam" id="3.40.50.2000:FF:000061">
    <property type="entry name" value="UDP-glycosyltransferase 83A1"/>
    <property type="match status" value="1"/>
</dbReference>
<protein>
    <recommendedName>
        <fullName evidence="4">UDP-glycosyltransferase</fullName>
    </recommendedName>
</protein>
<dbReference type="PANTHER" id="PTHR48045:SF21">
    <property type="entry name" value="UDP-GLYCOSYLTRANSFERASE 83A1"/>
    <property type="match status" value="1"/>
</dbReference>
<keyword evidence="1" id="KW-0808">Transferase</keyword>
<accession>A0AAD4J0X2</accession>
<comment type="caution">
    <text evidence="2">The sequence shown here is derived from an EMBL/GenBank/DDBJ whole genome shotgun (WGS) entry which is preliminary data.</text>
</comment>
<dbReference type="PANTHER" id="PTHR48045">
    <property type="entry name" value="UDP-GLYCOSYLTRANSFERASE 72B1"/>
    <property type="match status" value="1"/>
</dbReference>
<dbReference type="InterPro" id="IPR002213">
    <property type="entry name" value="UDP_glucos_trans"/>
</dbReference>
<dbReference type="Gene3D" id="3.40.50.2000">
    <property type="entry name" value="Glycogen Phosphorylase B"/>
    <property type="match status" value="2"/>
</dbReference>
<dbReference type="EMBL" id="SDAM02000267">
    <property type="protein sequence ID" value="KAH6825052.1"/>
    <property type="molecule type" value="Genomic_DNA"/>
</dbReference>
<gene>
    <name evidence="2" type="ORF">C2S53_014046</name>
</gene>
<evidence type="ECO:0008006" key="4">
    <source>
        <dbReference type="Google" id="ProtNLM"/>
    </source>
</evidence>
<reference evidence="2 3" key="1">
    <citation type="journal article" date="2021" name="Nat. Commun.">
        <title>Incipient diploidization of the medicinal plant Perilla within 10,000 years.</title>
        <authorList>
            <person name="Zhang Y."/>
            <person name="Shen Q."/>
            <person name="Leng L."/>
            <person name="Zhang D."/>
            <person name="Chen S."/>
            <person name="Shi Y."/>
            <person name="Ning Z."/>
            <person name="Chen S."/>
        </authorList>
    </citation>
    <scope>NUCLEOTIDE SEQUENCE [LARGE SCALE GENOMIC DNA]</scope>
    <source>
        <strain evidence="3">cv. PC099</strain>
    </source>
</reference>
<sequence>MAGNKPHVLAVGVPGLGHLKPLMSLCRQIAKQGIKVTFVNPQTIHDKIVAAAKLSPEEEGSMVLTSIPDGLKPDDDPNDPFVLFETLPRTMPETLPDLIEKINSSNPNEKISCVIADLSFGWVLDIVEMMGVEPVGFTPLSIASFSMILHIPKLVQQGNLDANGTLKKIDLVSLSYDIPAWRKDELPWRIPNDLKSQKIIFECLKSYQAANKTKWVLWNSCYELEPAASDLHPNFFPVGPLHLRETDTDKWNSNSINFYAEDASCLSWLDAKPAGSVLYISFGSLATYSQQQLDELALGLELSGRAFLWVVRVDLANGSRAVYPDGFLERVREFGRVVEWAPQTRVLSHPAIGCFMSHGGWNSTLEGVSRGVPYLCWPYFAEQTHNESYICDKWKAGLRINCDENGMRSRDEIKKKIDLIFSDDKFKKNVSKVKEICAKSINEGGSSYDNLKALIDHIRKCGK</sequence>
<dbReference type="FunFam" id="3.40.50.2000:FF:000108">
    <property type="entry name" value="UDP-glycosyltransferase 83A1"/>
    <property type="match status" value="1"/>
</dbReference>
<proteinExistence type="predicted"/>
<dbReference type="SUPFAM" id="SSF53756">
    <property type="entry name" value="UDP-Glycosyltransferase/glycogen phosphorylase"/>
    <property type="match status" value="1"/>
</dbReference>
<keyword evidence="3" id="KW-1185">Reference proteome</keyword>
<evidence type="ECO:0000313" key="2">
    <source>
        <dbReference type="EMBL" id="KAH6825052.1"/>
    </source>
</evidence>
<name>A0AAD4J0X2_PERFH</name>